<dbReference type="KEGG" id="gsh:117362158"/>
<evidence type="ECO:0000256" key="7">
    <source>
        <dbReference type="ARBA" id="ARBA00041218"/>
    </source>
</evidence>
<proteinExistence type="inferred from homology"/>
<dbReference type="GO" id="GO:0005874">
    <property type="term" value="C:microtubule"/>
    <property type="evidence" value="ECO:0007669"/>
    <property type="project" value="UniProtKB-KW"/>
</dbReference>
<dbReference type="InterPro" id="IPR025913">
    <property type="entry name" value="Cep57_CLD"/>
</dbReference>
<evidence type="ECO:0000256" key="1">
    <source>
        <dbReference type="ARBA" id="ARBA00004300"/>
    </source>
</evidence>
<evidence type="ECO:0000256" key="3">
    <source>
        <dbReference type="ARBA" id="ARBA00022490"/>
    </source>
</evidence>
<dbReference type="GO" id="GO:0042802">
    <property type="term" value="F:identical protein binding"/>
    <property type="evidence" value="ECO:0007669"/>
    <property type="project" value="InterPro"/>
</dbReference>
<evidence type="ECO:0000313" key="17">
    <source>
        <dbReference type="Proteomes" id="UP000515159"/>
    </source>
</evidence>
<evidence type="ECO:0000256" key="5">
    <source>
        <dbReference type="ARBA" id="ARBA00023054"/>
    </source>
</evidence>
<organism evidence="17 18">
    <name type="scientific">Geotrypetes seraphini</name>
    <name type="common">Gaboon caecilian</name>
    <name type="synonym">Caecilia seraphini</name>
    <dbReference type="NCBI Taxonomy" id="260995"/>
    <lineage>
        <taxon>Eukaryota</taxon>
        <taxon>Metazoa</taxon>
        <taxon>Chordata</taxon>
        <taxon>Craniata</taxon>
        <taxon>Vertebrata</taxon>
        <taxon>Euteleostomi</taxon>
        <taxon>Amphibia</taxon>
        <taxon>Gymnophiona</taxon>
        <taxon>Geotrypetes</taxon>
    </lineage>
</organism>
<dbReference type="GO" id="GO:0043015">
    <property type="term" value="F:gamma-tubulin binding"/>
    <property type="evidence" value="ECO:0007669"/>
    <property type="project" value="InterPro"/>
</dbReference>
<evidence type="ECO:0000256" key="6">
    <source>
        <dbReference type="ARBA" id="ARBA00023212"/>
    </source>
</evidence>
<evidence type="ECO:0000256" key="9">
    <source>
        <dbReference type="ARBA" id="ARBA00055384"/>
    </source>
</evidence>
<dbReference type="GO" id="GO:0008017">
    <property type="term" value="F:microtubule binding"/>
    <property type="evidence" value="ECO:0007669"/>
    <property type="project" value="InterPro"/>
</dbReference>
<evidence type="ECO:0000313" key="18">
    <source>
        <dbReference type="RefSeq" id="XP_033803948.1"/>
    </source>
</evidence>
<dbReference type="InterPro" id="IPR051756">
    <property type="entry name" value="Centrosomal_MT-associated"/>
</dbReference>
<keyword evidence="6" id="KW-0206">Cytoskeleton</keyword>
<dbReference type="CTD" id="9702"/>
<evidence type="ECO:0000259" key="15">
    <source>
        <dbReference type="Pfam" id="PF06657"/>
    </source>
</evidence>
<evidence type="ECO:0000259" key="16">
    <source>
        <dbReference type="Pfam" id="PF14073"/>
    </source>
</evidence>
<dbReference type="GeneID" id="117362158"/>
<feature type="coiled-coil region" evidence="14">
    <location>
        <begin position="71"/>
        <end position="105"/>
    </location>
</feature>
<evidence type="ECO:0000256" key="2">
    <source>
        <dbReference type="ARBA" id="ARBA00008179"/>
    </source>
</evidence>
<sequence length="492" mass="56946">MATAATSSFVLFQESLYRNIHDAAMSDGLSSHSYASYPKGKPFLNCDLTRSPERPIIPYPESNSRAIFSALKNLQDKIHKLELERIKAEENLQNLSKEASDYKKVIGHQVQDTEGLKTDAARQNRELTSQLLTAKSRGHLLEKQLDYMRKMVQNAENERSVLQRQASLEEDHGFDKLNLQTKLRKLDLLEQQYQHLTAKQRLAENKIKEVEQKLYEEEHYRKLMQEKAVQLQSGLESNRILLRSLSPTCDLKQVKAKKSKTKYSDKRQSYFKNVHGQPHYRLSLGDIPFVIGKNTGNSYSVRANVQHVLHLMKHHNKLLCNDRVVSDIPMARNQYSIDRRSESSLVPQEELSELLLTLQDEFGQMSFDHRELAKQIQEVHSDRLRMDLERELEALVKRMEAKGDQICKVRRYQARVEKLKASAYNKRNSEGHTRDSRALKGVNEVKITPASMQEIEAGGRKPGENTKKSLQLLRDMQAMQTSLQREDLCWDY</sequence>
<feature type="domain" description="Cep57 centrosome microtubule-binding" evidence="15">
    <location>
        <begin position="341"/>
        <end position="411"/>
    </location>
</feature>
<dbReference type="PANTHER" id="PTHR19336:SF11">
    <property type="entry name" value="CENTROSOMAL PROTEIN OF 57 KDA"/>
    <property type="match status" value="1"/>
</dbReference>
<keyword evidence="3" id="KW-0963">Cytoplasm</keyword>
<dbReference type="Pfam" id="PF06657">
    <property type="entry name" value="Cep57_MT_bd"/>
    <property type="match status" value="1"/>
</dbReference>
<evidence type="ECO:0000256" key="12">
    <source>
        <dbReference type="ARBA" id="ARBA00074214"/>
    </source>
</evidence>
<accession>A0A6P8RH50</accession>
<evidence type="ECO:0000256" key="11">
    <source>
        <dbReference type="ARBA" id="ARBA00070483"/>
    </source>
</evidence>
<dbReference type="Pfam" id="PF14073">
    <property type="entry name" value="Cep57_CLD"/>
    <property type="match status" value="1"/>
</dbReference>
<dbReference type="FunCoup" id="A0A6P8RH50">
    <property type="interactions" value="3345"/>
</dbReference>
<dbReference type="InParanoid" id="A0A6P8RH50"/>
<keyword evidence="4" id="KW-0493">Microtubule</keyword>
<evidence type="ECO:0000256" key="13">
    <source>
        <dbReference type="ARBA" id="ARBA00079349"/>
    </source>
</evidence>
<dbReference type="Proteomes" id="UP000515159">
    <property type="component" value="Chromosome 6"/>
</dbReference>
<comment type="subcellular location">
    <subcellularLocation>
        <location evidence="1">Cytoplasm</location>
        <location evidence="1">Cytoskeleton</location>
        <location evidence="1">Microtubule organizing center</location>
        <location evidence="1">Centrosome</location>
    </subcellularLocation>
</comment>
<evidence type="ECO:0000256" key="14">
    <source>
        <dbReference type="SAM" id="Coils"/>
    </source>
</evidence>
<dbReference type="OrthoDB" id="76453at2759"/>
<protein>
    <recommendedName>
        <fullName evidence="11">Centrosomal protein CEP57L1</fullName>
    </recommendedName>
    <alternativeName>
        <fullName evidence="7">Centrosomal protein 57kDa-like protein 1</fullName>
    </alternativeName>
    <alternativeName>
        <fullName evidence="12">Centrosomal protein cep57l1</fullName>
    </alternativeName>
    <alternativeName>
        <fullName evidence="13">Centrosomal protein of 57 kDa</fullName>
    </alternativeName>
    <alternativeName>
        <fullName evidence="8">Cep57-related protein</fullName>
    </alternativeName>
</protein>
<keyword evidence="17" id="KW-1185">Reference proteome</keyword>
<dbReference type="InterPro" id="IPR024957">
    <property type="entry name" value="Cep57_MT-bd_dom"/>
</dbReference>
<dbReference type="GO" id="GO:0005813">
    <property type="term" value="C:centrosome"/>
    <property type="evidence" value="ECO:0007669"/>
    <property type="project" value="UniProtKB-SubCell"/>
</dbReference>
<dbReference type="RefSeq" id="XP_033803948.1">
    <property type="nucleotide sequence ID" value="XM_033948057.1"/>
</dbReference>
<evidence type="ECO:0000256" key="8">
    <source>
        <dbReference type="ARBA" id="ARBA00042578"/>
    </source>
</evidence>
<feature type="coiled-coil region" evidence="14">
    <location>
        <begin position="145"/>
        <end position="213"/>
    </location>
</feature>
<reference evidence="18" key="1">
    <citation type="submission" date="2025-08" db="UniProtKB">
        <authorList>
            <consortium name="RefSeq"/>
        </authorList>
    </citation>
    <scope>IDENTIFICATION</scope>
</reference>
<name>A0A6P8RH50_GEOSA</name>
<dbReference type="AlphaFoldDB" id="A0A6P8RH50"/>
<evidence type="ECO:0000256" key="4">
    <source>
        <dbReference type="ARBA" id="ARBA00022701"/>
    </source>
</evidence>
<comment type="similarity">
    <text evidence="2">Belongs to the translokin family.</text>
</comment>
<feature type="domain" description="Cep57 centrosome localisation" evidence="16">
    <location>
        <begin position="66"/>
        <end position="242"/>
    </location>
</feature>
<dbReference type="PANTHER" id="PTHR19336">
    <property type="entry name" value="UNCHARACTERIZED DUF1167"/>
    <property type="match status" value="1"/>
</dbReference>
<gene>
    <name evidence="18" type="primary">CEP57</name>
</gene>
<dbReference type="FunFam" id="1.20.58.90:FF:000003">
    <property type="entry name" value="Centrosomal protein of 57 kDa"/>
    <property type="match status" value="1"/>
</dbReference>
<evidence type="ECO:0000256" key="10">
    <source>
        <dbReference type="ARBA" id="ARBA00063967"/>
    </source>
</evidence>
<keyword evidence="5 14" id="KW-0175">Coiled coil</keyword>
<comment type="function">
    <text evidence="9">Required for spindle microtubule attachment to both kinetochores and centrosomes. Also functions to tether minus-ends of spindle microtubules to centrosomes. May act by forming ring-like structures around microtubules, or by serving as a cross-linker or scaffold at the attachment site.</text>
</comment>
<dbReference type="Gene3D" id="1.20.58.90">
    <property type="match status" value="1"/>
</dbReference>
<comment type="subunit">
    <text evidence="10">Interacts with clip1, mis12, ndc80 and zwint. Interacts with gamma-tubulin.</text>
</comment>